<dbReference type="InterPro" id="IPR001853">
    <property type="entry name" value="DSBA-like_thioredoxin_dom"/>
</dbReference>
<evidence type="ECO:0000256" key="8">
    <source>
        <dbReference type="PIRSR" id="PIRSR001488-1"/>
    </source>
</evidence>
<name>A0A2U8IAV5_9GAMM</name>
<evidence type="ECO:0000259" key="10">
    <source>
        <dbReference type="PROSITE" id="PS51352"/>
    </source>
</evidence>
<dbReference type="STRING" id="1878942.GCA_900128755_00161"/>
<keyword evidence="12" id="KW-1185">Reference proteome</keyword>
<dbReference type="AlphaFoldDB" id="A0A2U8IAV5"/>
<dbReference type="NCBIfam" id="NF008198">
    <property type="entry name" value="PRK10954.1"/>
    <property type="match status" value="1"/>
</dbReference>
<dbReference type="Proteomes" id="UP000261875">
    <property type="component" value="Chromosome"/>
</dbReference>
<dbReference type="InterPro" id="IPR013766">
    <property type="entry name" value="Thioredoxin_domain"/>
</dbReference>
<keyword evidence="6" id="KW-0676">Redox-active center</keyword>
<reference evidence="11 12" key="1">
    <citation type="submission" date="2017-05" db="EMBL/GenBank/DDBJ databases">
        <title>Genome sequence of Candidatus Fukatsuia symbiotica and Candidatus Hamiltonella defensa from Acyrthosiphon pisum strain 5D.</title>
        <authorList>
            <person name="Patel V.A."/>
            <person name="Chevignon G."/>
            <person name="Russell J.A."/>
            <person name="Oliver K.M."/>
        </authorList>
    </citation>
    <scope>NUCLEOTIDE SEQUENCE [LARGE SCALE GENOMIC DNA]</scope>
    <source>
        <strain evidence="11 12">5D</strain>
    </source>
</reference>
<evidence type="ECO:0000256" key="9">
    <source>
        <dbReference type="SAM" id="SignalP"/>
    </source>
</evidence>
<feature type="signal peptide" evidence="9">
    <location>
        <begin position="1"/>
        <end position="19"/>
    </location>
</feature>
<dbReference type="Gene3D" id="3.40.30.10">
    <property type="entry name" value="Glutaredoxin"/>
    <property type="match status" value="1"/>
</dbReference>
<dbReference type="PIRSF" id="PIRSF001488">
    <property type="entry name" value="Tdi_protein"/>
    <property type="match status" value="1"/>
</dbReference>
<dbReference type="InterPro" id="IPR036249">
    <property type="entry name" value="Thioredoxin-like_sf"/>
</dbReference>
<evidence type="ECO:0000256" key="1">
    <source>
        <dbReference type="ARBA" id="ARBA00004418"/>
    </source>
</evidence>
<accession>A0A2U8IAV5</accession>
<sequence length="206" mass="23059">MKKMGFLLLGMMMAFTVSATPFQEDKQYETLDKQVITDSQVLEFFSFYCPHCYQFDTEYQVAKTIKAALPKGVKMARYHVSFGGAMGHELTRAWAVAVALGVEDKIAPLMFAAVQKTQTIKKAADIRKIFIQAGVKGEDYDSALNSFVVKALIAQQEKAATDFNLKGVPTMFVKGRYMIKNEGIDTSSKEAYAKQYADVVKFLLKQ</sequence>
<evidence type="ECO:0000313" key="12">
    <source>
        <dbReference type="Proteomes" id="UP000261875"/>
    </source>
</evidence>
<protein>
    <recommendedName>
        <fullName evidence="7">Thiol:disulfide interchange protein</fullName>
    </recommendedName>
</protein>
<evidence type="ECO:0000256" key="5">
    <source>
        <dbReference type="ARBA" id="ARBA00023157"/>
    </source>
</evidence>
<comment type="subcellular location">
    <subcellularLocation>
        <location evidence="1 7">Periplasm</location>
    </subcellularLocation>
</comment>
<evidence type="ECO:0000256" key="6">
    <source>
        <dbReference type="ARBA" id="ARBA00023284"/>
    </source>
</evidence>
<dbReference type="PANTHER" id="PTHR35891:SF2">
    <property type="entry name" value="THIOL:DISULFIDE INTERCHANGE PROTEIN DSBA"/>
    <property type="match status" value="1"/>
</dbReference>
<dbReference type="InterPro" id="IPR050824">
    <property type="entry name" value="Thiol_disulfide_DsbA"/>
</dbReference>
<dbReference type="EMBL" id="CP021659">
    <property type="protein sequence ID" value="AWK15444.1"/>
    <property type="molecule type" value="Genomic_DNA"/>
</dbReference>
<dbReference type="PROSITE" id="PS51352">
    <property type="entry name" value="THIOREDOXIN_2"/>
    <property type="match status" value="1"/>
</dbReference>
<dbReference type="RefSeq" id="WP_072550544.1">
    <property type="nucleotide sequence ID" value="NZ_CP021659.1"/>
</dbReference>
<evidence type="ECO:0000256" key="3">
    <source>
        <dbReference type="ARBA" id="ARBA00022729"/>
    </source>
</evidence>
<dbReference type="GO" id="GO:0015036">
    <property type="term" value="F:disulfide oxidoreductase activity"/>
    <property type="evidence" value="ECO:0007669"/>
    <property type="project" value="UniProtKB-ARBA"/>
</dbReference>
<evidence type="ECO:0000256" key="4">
    <source>
        <dbReference type="ARBA" id="ARBA00022764"/>
    </source>
</evidence>
<dbReference type="PROSITE" id="PS00194">
    <property type="entry name" value="THIOREDOXIN_1"/>
    <property type="match status" value="1"/>
</dbReference>
<dbReference type="Pfam" id="PF01323">
    <property type="entry name" value="DSBA"/>
    <property type="match status" value="1"/>
</dbReference>
<feature type="disulfide bond" description="Redox-active" evidence="8">
    <location>
        <begin position="49"/>
        <end position="52"/>
    </location>
</feature>
<keyword evidence="3 9" id="KW-0732">Signal</keyword>
<dbReference type="SUPFAM" id="SSF52833">
    <property type="entry name" value="Thioredoxin-like"/>
    <property type="match status" value="1"/>
</dbReference>
<dbReference type="GO" id="GO:0042597">
    <property type="term" value="C:periplasmic space"/>
    <property type="evidence" value="ECO:0007669"/>
    <property type="project" value="UniProtKB-SubCell"/>
</dbReference>
<evidence type="ECO:0000256" key="2">
    <source>
        <dbReference type="ARBA" id="ARBA00005791"/>
    </source>
</evidence>
<evidence type="ECO:0000313" key="11">
    <source>
        <dbReference type="EMBL" id="AWK15444.1"/>
    </source>
</evidence>
<proteinExistence type="inferred from homology"/>
<dbReference type="KEGG" id="fsm:CCS41_12255"/>
<feature type="chain" id="PRO_5016112588" description="Thiol:disulfide interchange protein" evidence="9">
    <location>
        <begin position="20"/>
        <end position="206"/>
    </location>
</feature>
<evidence type="ECO:0000256" key="7">
    <source>
        <dbReference type="PIRNR" id="PIRNR001488"/>
    </source>
</evidence>
<gene>
    <name evidence="11" type="ORF">CCS41_12255</name>
</gene>
<dbReference type="InterPro" id="IPR023205">
    <property type="entry name" value="DsbA/DsbL"/>
</dbReference>
<feature type="domain" description="Thioredoxin" evidence="10">
    <location>
        <begin position="6"/>
        <end position="154"/>
    </location>
</feature>
<dbReference type="InterPro" id="IPR017937">
    <property type="entry name" value="Thioredoxin_CS"/>
</dbReference>
<keyword evidence="4 7" id="KW-0574">Periplasm</keyword>
<dbReference type="OrthoDB" id="9784896at2"/>
<dbReference type="PANTHER" id="PTHR35891">
    <property type="entry name" value="THIOL:DISULFIDE INTERCHANGE PROTEIN DSBA"/>
    <property type="match status" value="1"/>
</dbReference>
<comment type="similarity">
    <text evidence="2">Belongs to the thioredoxin family. DsbA subfamily.</text>
</comment>
<organism evidence="11 12">
    <name type="scientific">Candidatus Fukatsuia symbiotica</name>
    <dbReference type="NCBI Taxonomy" id="1878942"/>
    <lineage>
        <taxon>Bacteria</taxon>
        <taxon>Pseudomonadati</taxon>
        <taxon>Pseudomonadota</taxon>
        <taxon>Gammaproteobacteria</taxon>
        <taxon>Enterobacterales</taxon>
        <taxon>Yersiniaceae</taxon>
        <taxon>Candidatus Fukatsuia</taxon>
    </lineage>
</organism>
<keyword evidence="5 7" id="KW-1015">Disulfide bond</keyword>
<dbReference type="CDD" id="cd03019">
    <property type="entry name" value="DsbA_DsbA"/>
    <property type="match status" value="1"/>
</dbReference>